<evidence type="ECO:0000313" key="5">
    <source>
        <dbReference type="EMBL" id="CAC5364636.1"/>
    </source>
</evidence>
<keyword evidence="2" id="KW-0645">Protease</keyword>
<evidence type="ECO:0000256" key="1">
    <source>
        <dbReference type="ARBA" id="ARBA00005234"/>
    </source>
</evidence>
<dbReference type="InterPro" id="IPR038765">
    <property type="entry name" value="Papain-like_cys_pep_sf"/>
</dbReference>
<gene>
    <name evidence="5" type="ORF">MCOR_5614</name>
</gene>
<proteinExistence type="inferred from homology"/>
<dbReference type="GO" id="GO:0006508">
    <property type="term" value="P:proteolysis"/>
    <property type="evidence" value="ECO:0007669"/>
    <property type="project" value="UniProtKB-KW"/>
</dbReference>
<evidence type="ECO:0000259" key="4">
    <source>
        <dbReference type="Pfam" id="PF02902"/>
    </source>
</evidence>
<comment type="similarity">
    <text evidence="1">Belongs to the peptidase C48 family.</text>
</comment>
<evidence type="ECO:0000256" key="2">
    <source>
        <dbReference type="ARBA" id="ARBA00022670"/>
    </source>
</evidence>
<keyword evidence="6" id="KW-1185">Reference proteome</keyword>
<dbReference type="GO" id="GO:0008234">
    <property type="term" value="F:cysteine-type peptidase activity"/>
    <property type="evidence" value="ECO:0007669"/>
    <property type="project" value="InterPro"/>
</dbReference>
<protein>
    <recommendedName>
        <fullName evidence="4">Ubiquitin-like protease family profile domain-containing protein</fullName>
    </recommendedName>
</protein>
<dbReference type="SUPFAM" id="SSF54001">
    <property type="entry name" value="Cysteine proteinases"/>
    <property type="match status" value="1"/>
</dbReference>
<keyword evidence="3" id="KW-0378">Hydrolase</keyword>
<evidence type="ECO:0000256" key="3">
    <source>
        <dbReference type="ARBA" id="ARBA00022801"/>
    </source>
</evidence>
<dbReference type="Pfam" id="PF02902">
    <property type="entry name" value="Peptidase_C48"/>
    <property type="match status" value="1"/>
</dbReference>
<dbReference type="EMBL" id="CACVKT020001043">
    <property type="protein sequence ID" value="CAC5364636.1"/>
    <property type="molecule type" value="Genomic_DNA"/>
</dbReference>
<dbReference type="Proteomes" id="UP000507470">
    <property type="component" value="Unassembled WGS sequence"/>
</dbReference>
<reference evidence="5 6" key="1">
    <citation type="submission" date="2020-06" db="EMBL/GenBank/DDBJ databases">
        <authorList>
            <person name="Li R."/>
            <person name="Bekaert M."/>
        </authorList>
    </citation>
    <scope>NUCLEOTIDE SEQUENCE [LARGE SCALE GENOMIC DNA]</scope>
    <source>
        <strain evidence="6">wild</strain>
    </source>
</reference>
<dbReference type="OrthoDB" id="10033651at2759"/>
<evidence type="ECO:0000313" key="6">
    <source>
        <dbReference type="Proteomes" id="UP000507470"/>
    </source>
</evidence>
<dbReference type="InterPro" id="IPR003653">
    <property type="entry name" value="Peptidase_C48_C"/>
</dbReference>
<feature type="domain" description="Ubiquitin-like protease family profile" evidence="4">
    <location>
        <begin position="256"/>
        <end position="297"/>
    </location>
</feature>
<dbReference type="Gene3D" id="3.40.395.10">
    <property type="entry name" value="Adenoviral Proteinase, Chain A"/>
    <property type="match status" value="1"/>
</dbReference>
<accession>A0A6J8AB43</accession>
<organism evidence="5 6">
    <name type="scientific">Mytilus coruscus</name>
    <name type="common">Sea mussel</name>
    <dbReference type="NCBI Taxonomy" id="42192"/>
    <lineage>
        <taxon>Eukaryota</taxon>
        <taxon>Metazoa</taxon>
        <taxon>Spiralia</taxon>
        <taxon>Lophotrochozoa</taxon>
        <taxon>Mollusca</taxon>
        <taxon>Bivalvia</taxon>
        <taxon>Autobranchia</taxon>
        <taxon>Pteriomorphia</taxon>
        <taxon>Mytilida</taxon>
        <taxon>Mytiloidea</taxon>
        <taxon>Mytilidae</taxon>
        <taxon>Mytilinae</taxon>
        <taxon>Mytilus</taxon>
    </lineage>
</organism>
<sequence length="486" mass="56125">MDSNALADICTDSLYSGDAKVTELFTEEINPDFLTEEDFDMRSTRNEFCYVANNILQTVRNELEELPILAQNSPNILQRAFGLETIKHAHCASCNLKSTYNQHDIITDIEEWKPVHTYLSTASKSTCTVCGKESLKEEKYITNIGSTVIVTGSLDMIYPKSRKQLGDKYTPRAVLSSSGTILFRQKEEEAIPLLLEENGALIDITSNEISGRLQDTINTCILFLDRKSDGETLTKEEDCTIMPAAWYHERLSSLQKEYTWYDKNCIMIPANVRHNHWILIVIRPTERTMYYLDPLAMEPITEVLDRICGVLNNQCVLETFNSVKGHWKVQNLMETGSLCKEILRRKQKSNTAHNNFLKNPNAIHRKALIGYGSDFIERDEYYEVESYLFDRYFTQIKKPFRLPNNQCVFDDADDLNKKLQQNFVYRSWYVDCVLVKEVLAEVLGRIHDKSGTEIRRLCIETEFSATEAIKDEIKAFREARKKLKMD</sequence>
<dbReference type="AlphaFoldDB" id="A0A6J8AB43"/>
<name>A0A6J8AB43_MYTCO</name>